<evidence type="ECO:0000313" key="1">
    <source>
        <dbReference type="EMBL" id="RBP52626.1"/>
    </source>
</evidence>
<dbReference type="InParanoid" id="A0A395JQC0"/>
<evidence type="ECO:0000313" key="2">
    <source>
        <dbReference type="Proteomes" id="UP000253083"/>
    </source>
</evidence>
<accession>A0A395JQC0</accession>
<gene>
    <name evidence="1" type="ORF">DFR28_1016</name>
</gene>
<dbReference type="EMBL" id="QNRT01000001">
    <property type="protein sequence ID" value="RBP52626.1"/>
    <property type="molecule type" value="Genomic_DNA"/>
</dbReference>
<dbReference type="Proteomes" id="UP000253083">
    <property type="component" value="Unassembled WGS sequence"/>
</dbReference>
<reference evidence="1 2" key="1">
    <citation type="submission" date="2018-06" db="EMBL/GenBank/DDBJ databases">
        <title>Genomic Encyclopedia of Type Strains, Phase IV (KMG-IV): sequencing the most valuable type-strain genomes for metagenomic binning, comparative biology and taxonomic classification.</title>
        <authorList>
            <person name="Goeker M."/>
        </authorList>
    </citation>
    <scope>NUCLEOTIDE SEQUENCE [LARGE SCALE GENOMIC DNA]</scope>
    <source>
        <strain evidence="1 2">DSM 24032</strain>
    </source>
</reference>
<dbReference type="AlphaFoldDB" id="A0A395JQC0"/>
<organism evidence="1 2">
    <name type="scientific">Arenicella xantha</name>
    <dbReference type="NCBI Taxonomy" id="644221"/>
    <lineage>
        <taxon>Bacteria</taxon>
        <taxon>Pseudomonadati</taxon>
        <taxon>Pseudomonadota</taxon>
        <taxon>Gammaproteobacteria</taxon>
        <taxon>Arenicellales</taxon>
        <taxon>Arenicellaceae</taxon>
        <taxon>Arenicella</taxon>
    </lineage>
</organism>
<proteinExistence type="predicted"/>
<name>A0A395JQC0_9GAMM</name>
<sequence length="83" mass="9323">MLGDFFRERLLGRLKTIGLTSASHRGVANDQSRIHGFYEPSIDLMLPSRALPLSANCKHSLPLDDGRLEPLLHGDEPVQKRLF</sequence>
<keyword evidence="2" id="KW-1185">Reference proteome</keyword>
<comment type="caution">
    <text evidence="1">The sequence shown here is derived from an EMBL/GenBank/DDBJ whole genome shotgun (WGS) entry which is preliminary data.</text>
</comment>
<protein>
    <submittedName>
        <fullName evidence="1">Uncharacterized protein</fullName>
    </submittedName>
</protein>